<accession>A0A1E5UWZ6</accession>
<reference evidence="2 3" key="1">
    <citation type="submission" date="2016-09" db="EMBL/GenBank/DDBJ databases">
        <title>The draft genome of Dichanthelium oligosanthes: A C3 panicoid grass species.</title>
        <authorList>
            <person name="Studer A.J."/>
            <person name="Schnable J.C."/>
            <person name="Brutnell T.P."/>
        </authorList>
    </citation>
    <scope>NUCLEOTIDE SEQUENCE [LARGE SCALE GENOMIC DNA]</scope>
    <source>
        <strain evidence="3">cv. Kellogg 1175</strain>
        <tissue evidence="2">Leaf</tissue>
    </source>
</reference>
<evidence type="ECO:0000256" key="1">
    <source>
        <dbReference type="SAM" id="MobiDB-lite"/>
    </source>
</evidence>
<name>A0A1E5UWZ6_9POAL</name>
<organism evidence="2 3">
    <name type="scientific">Dichanthelium oligosanthes</name>
    <dbReference type="NCBI Taxonomy" id="888268"/>
    <lineage>
        <taxon>Eukaryota</taxon>
        <taxon>Viridiplantae</taxon>
        <taxon>Streptophyta</taxon>
        <taxon>Embryophyta</taxon>
        <taxon>Tracheophyta</taxon>
        <taxon>Spermatophyta</taxon>
        <taxon>Magnoliopsida</taxon>
        <taxon>Liliopsida</taxon>
        <taxon>Poales</taxon>
        <taxon>Poaceae</taxon>
        <taxon>PACMAD clade</taxon>
        <taxon>Panicoideae</taxon>
        <taxon>Panicodae</taxon>
        <taxon>Paniceae</taxon>
        <taxon>Dichantheliinae</taxon>
        <taxon>Dichanthelium</taxon>
    </lineage>
</organism>
<feature type="region of interest" description="Disordered" evidence="1">
    <location>
        <begin position="63"/>
        <end position="94"/>
    </location>
</feature>
<sequence length="181" mass="19259">MASPFPSSSSSLSAPSSQPAPLQLRALLPAQPRRLSLLPFSRALPLPLRLRIPRPILPDLPHALSSSFGGGDDRGHNNNNSGGGGGDGSHGDGGALDDHRGKALFVFAQLGRKLESLPSDLAAAVEGGRVTGEIVRRFNDLEASALFRWLLQFRGFRERLLADDLFLAKLGMECCVGIIAK</sequence>
<evidence type="ECO:0000313" key="2">
    <source>
        <dbReference type="EMBL" id="OEL17403.1"/>
    </source>
</evidence>
<dbReference type="Proteomes" id="UP000095767">
    <property type="component" value="Unassembled WGS sequence"/>
</dbReference>
<dbReference type="OrthoDB" id="205639at2759"/>
<dbReference type="EMBL" id="LWDX02060037">
    <property type="protein sequence ID" value="OEL17403.1"/>
    <property type="molecule type" value="Genomic_DNA"/>
</dbReference>
<dbReference type="PANTHER" id="PTHR31620:SF29">
    <property type="entry name" value="OS01G0957200 PROTEIN"/>
    <property type="match status" value="1"/>
</dbReference>
<proteinExistence type="predicted"/>
<keyword evidence="3" id="KW-1185">Reference proteome</keyword>
<feature type="non-terminal residue" evidence="2">
    <location>
        <position position="181"/>
    </location>
</feature>
<gene>
    <name evidence="2" type="ORF">BAE44_0021578</name>
</gene>
<protein>
    <submittedName>
        <fullName evidence="2">Protein RETICULATA-RELATED 4, chloroplastic</fullName>
    </submittedName>
</protein>
<evidence type="ECO:0000313" key="3">
    <source>
        <dbReference type="Proteomes" id="UP000095767"/>
    </source>
</evidence>
<comment type="caution">
    <text evidence="2">The sequence shown here is derived from an EMBL/GenBank/DDBJ whole genome shotgun (WGS) entry which is preliminary data.</text>
</comment>
<dbReference type="AlphaFoldDB" id="A0A1E5UWZ6"/>
<dbReference type="PANTHER" id="PTHR31620">
    <property type="entry name" value="PROTEIN RETICULATA-RELATED 2, CHLOROPLASTIC-RELATED"/>
    <property type="match status" value="1"/>
</dbReference>
<feature type="compositionally biased region" description="Gly residues" evidence="1">
    <location>
        <begin position="81"/>
        <end position="94"/>
    </location>
</feature>